<feature type="binding site" evidence="9">
    <location>
        <position position="329"/>
    </location>
    <ligand>
        <name>Mg(2+)</name>
        <dbReference type="ChEBI" id="CHEBI:18420"/>
        <label>2</label>
    </ligand>
</feature>
<evidence type="ECO:0000256" key="1">
    <source>
        <dbReference type="ARBA" id="ARBA00012494"/>
    </source>
</evidence>
<dbReference type="GO" id="GO:0039694">
    <property type="term" value="P:viral RNA genome replication"/>
    <property type="evidence" value="ECO:0007669"/>
    <property type="project" value="InterPro"/>
</dbReference>
<keyword evidence="5" id="KW-0547">Nucleotide-binding</keyword>
<dbReference type="GO" id="GO:0003968">
    <property type="term" value="F:RNA-directed RNA polymerase activity"/>
    <property type="evidence" value="ECO:0007669"/>
    <property type="project" value="UniProtKB-KW"/>
</dbReference>
<comment type="cofactor">
    <cofactor evidence="9">
        <name>Mg(2+)</name>
        <dbReference type="ChEBI" id="CHEBI:18420"/>
    </cofactor>
    <text evidence="9">Binds 2 Mg(2+) per subunit.</text>
</comment>
<feature type="domain" description="RdRp catalytic" evidence="10">
    <location>
        <begin position="231"/>
        <end position="361"/>
    </location>
</feature>
<dbReference type="SUPFAM" id="SSF56672">
    <property type="entry name" value="DNA/RNA polymerases"/>
    <property type="match status" value="1"/>
</dbReference>
<dbReference type="EMBL" id="MN539861">
    <property type="protein sequence ID" value="QIR30323.1"/>
    <property type="molecule type" value="Genomic_RNA"/>
</dbReference>
<organism evidence="11">
    <name type="scientific">Plasmopara viticola lesion associated levivirus 1</name>
    <dbReference type="NCBI Taxonomy" id="2719535"/>
    <lineage>
        <taxon>Viruses</taxon>
        <taxon>Riboviria</taxon>
        <taxon>Orthornavirae</taxon>
        <taxon>Lenarviricota</taxon>
        <taxon>Leviviricetes</taxon>
        <taxon>Norzivirales</taxon>
        <taxon>Fiersviridae</taxon>
        <taxon>Mihkrovirus</taxon>
        <taxon>Mihkrovirus plasmoparicola</taxon>
    </lineage>
</organism>
<evidence type="ECO:0000256" key="3">
    <source>
        <dbReference type="ARBA" id="ARBA00022679"/>
    </source>
</evidence>
<dbReference type="PROSITE" id="PS50522">
    <property type="entry name" value="RDRP_PHAGE"/>
    <property type="match status" value="1"/>
</dbReference>
<dbReference type="InterPro" id="IPR007096">
    <property type="entry name" value="RNA-dir_Rpol_cat_phage"/>
</dbReference>
<dbReference type="Pfam" id="PF03431">
    <property type="entry name" value="RNA_replicase_B"/>
    <property type="match status" value="1"/>
</dbReference>
<dbReference type="InterPro" id="IPR043502">
    <property type="entry name" value="DNA/RNA_pol_sf"/>
</dbReference>
<dbReference type="GO" id="GO:0046872">
    <property type="term" value="F:metal ion binding"/>
    <property type="evidence" value="ECO:0007669"/>
    <property type="project" value="UniProtKB-KW"/>
</dbReference>
<dbReference type="InterPro" id="IPR005093">
    <property type="entry name" value="RNArep_beta"/>
</dbReference>
<name>A0A6G9RTJ3_9VIRU</name>
<accession>A0A6G9RTJ3</accession>
<keyword evidence="4" id="KW-0548">Nucleotidyltransferase</keyword>
<keyword evidence="6" id="KW-0693">Viral RNA replication</keyword>
<evidence type="ECO:0000256" key="4">
    <source>
        <dbReference type="ARBA" id="ARBA00022695"/>
    </source>
</evidence>
<evidence type="ECO:0000256" key="9">
    <source>
        <dbReference type="PIRSR" id="PIRSR605093-1"/>
    </source>
</evidence>
<feature type="binding site" evidence="9">
    <location>
        <position position="246"/>
    </location>
    <ligand>
        <name>Mg(2+)</name>
        <dbReference type="ChEBI" id="CHEBI:18420"/>
        <label>2</label>
    </ligand>
</feature>
<evidence type="ECO:0000256" key="7">
    <source>
        <dbReference type="ARBA" id="ARBA00030248"/>
    </source>
</evidence>
<keyword evidence="9" id="KW-0479">Metal-binding</keyword>
<evidence type="ECO:0000313" key="11">
    <source>
        <dbReference type="EMBL" id="QIR30323.1"/>
    </source>
</evidence>
<reference evidence="11" key="1">
    <citation type="journal article" date="2020" name="Virus Evol.">
        <title>Analysis of the virome associated to grapevine downy mildew lesions reveals new mycovirus lineages.</title>
        <authorList>
            <person name="Chiapello M."/>
            <person name="Rodriguez-Romero J."/>
            <person name="Ayllon M.A."/>
            <person name="Turina M."/>
        </authorList>
    </citation>
    <scope>NUCLEOTIDE SEQUENCE</scope>
    <source>
        <strain evidence="11">DMG-D_DN19016</strain>
    </source>
</reference>
<dbReference type="EC" id="2.7.7.48" evidence="1"/>
<feature type="binding site" evidence="9">
    <location>
        <position position="330"/>
    </location>
    <ligand>
        <name>Mg(2+)</name>
        <dbReference type="ChEBI" id="CHEBI:18420"/>
        <label>2</label>
    </ligand>
</feature>
<evidence type="ECO:0000256" key="5">
    <source>
        <dbReference type="ARBA" id="ARBA00022741"/>
    </source>
</evidence>
<comment type="catalytic activity">
    <reaction evidence="8">
        <text>RNA(n) + a ribonucleoside 5'-triphosphate = RNA(n+1) + diphosphate</text>
        <dbReference type="Rhea" id="RHEA:21248"/>
        <dbReference type="Rhea" id="RHEA-COMP:14527"/>
        <dbReference type="Rhea" id="RHEA-COMP:17342"/>
        <dbReference type="ChEBI" id="CHEBI:33019"/>
        <dbReference type="ChEBI" id="CHEBI:61557"/>
        <dbReference type="ChEBI" id="CHEBI:140395"/>
        <dbReference type="EC" id="2.7.7.48"/>
    </reaction>
</comment>
<evidence type="ECO:0000256" key="8">
    <source>
        <dbReference type="ARBA" id="ARBA00048744"/>
    </source>
</evidence>
<keyword evidence="9" id="KW-0460">Magnesium</keyword>
<sequence>MARKAGSAQALPTFPEELTSEFITRIQNLRSSVKTDYLKSQFLSKFVSSETDPADIRRSRAIFKWLCKELDNEATNTRLLTLHEEYNILPRVTWFRFREFCTDLISAILGDVPPVDCLIGSFSGGASTSRSRTDSHPAGKYLGKAHVTSRALGVFSEISDEMPGWLGVSDYDPVIVRGNVMFTVPKKTDIDRVACKEPDINMFLQKGIGNHIRGCLRRVGINLNDQSINSSLARVGSLTRGLATLDLSSASDSVTTELVAQLLPVTWFTLLDSVRSHVTIIDGEEHRNEMFSSMGNGFTFELESLLFYVLARATAYFKGVSGVISVYGDDIIAPVEIYNDLTWVLNVMGFEVNSSKSYAEGPFRESCGGHYHDGIDITPFYLRAPLLQLTDVIHIANSLREWARIPGLSILDPEVEDIWFWLKSFVPSDLWGGEDTSFKYQLVSPDVPSKRIVEDTTRCSTHLGGYFHWLNATWDRTVLRDAVQTSSRVKNLNRFRLKPVRRKAATSLSYIFLKEINDAE</sequence>
<dbReference type="GO" id="GO:0000166">
    <property type="term" value="F:nucleotide binding"/>
    <property type="evidence" value="ECO:0007669"/>
    <property type="project" value="UniProtKB-KW"/>
</dbReference>
<keyword evidence="3" id="KW-0808">Transferase</keyword>
<evidence type="ECO:0000259" key="10">
    <source>
        <dbReference type="PROSITE" id="PS50522"/>
    </source>
</evidence>
<evidence type="ECO:0000256" key="2">
    <source>
        <dbReference type="ARBA" id="ARBA00022484"/>
    </source>
</evidence>
<proteinExistence type="predicted"/>
<protein>
    <recommendedName>
        <fullName evidence="1">RNA-directed RNA polymerase</fullName>
        <ecNumber evidence="1">2.7.7.48</ecNumber>
    </recommendedName>
    <alternativeName>
        <fullName evidence="7">RNA replicase beta chain</fullName>
    </alternativeName>
</protein>
<evidence type="ECO:0000256" key="6">
    <source>
        <dbReference type="ARBA" id="ARBA00022953"/>
    </source>
</evidence>
<keyword evidence="2 11" id="KW-0696">RNA-directed RNA polymerase</keyword>